<protein>
    <recommendedName>
        <fullName evidence="4">Membrane-associated oxidoreductase</fullName>
    </recommendedName>
</protein>
<feature type="transmembrane region" description="Helical" evidence="1">
    <location>
        <begin position="679"/>
        <end position="702"/>
    </location>
</feature>
<keyword evidence="1" id="KW-0472">Membrane</keyword>
<sequence length="708" mass="74767">MAFDANDLSPHEHFVVERTRAGEVADFTAMAGPGGAKPPVRAGFLRKLMLQLDPNWAVRTPGVRLRGTKIEGALDLTDCSGAGGAGLPALALVECELPDLVDVSHARLARFSLKGSRLVKLVAIETQVDGELDLCDVAPLGAPGLETLTAKLRGARIDGDVLARGAKFARAVDSDEDALMLQGAEIAGNLLIDQGFEAFGCVWMQNARITGGMSCEGATLLNRTEDGLGEALNADAAEIANVLMRKAKVEGLVRFNGARIVRDLDISEGASFKNEFSIALMLGNAEIGGQIFGDGAKIAGQLWLQSAAIARNLDLRGAEITHKSTPRGDTYGRAIEGASMSVGGAALLQGANIKGEVFLADARIAGYLSFGGGRFINGGAWAIRAPNVRVGGNLTFKIADNGFAPLGQKTVIEGGAKFDRARIDGALGWTNLELRGPGPDGAKGALFSFADATIEGAVQARGLVTQQDARIDASGASCAALDDDLKAGWGVDGARLDLEGFDYQRIDNRDEKWRQRLHWLNRYGERFSPQPFTHAAQVYARAGRREDARRILLAQHDKRTVVASAGPITWFLSSLFGIIAGYGLAPIRIVRALALFLALGVAGVLTMNAQGALVTPRGTQCNGAIEPALYAVDVALPVIDLGQESRCGPGRTARAELSAGAPIGDTDWRLFEGAAVWKWAHALYAILGAILTALAVITFSGVMKPKDE</sequence>
<dbReference type="Proteomes" id="UP000431269">
    <property type="component" value="Chromosome"/>
</dbReference>
<keyword evidence="3" id="KW-1185">Reference proteome</keyword>
<keyword evidence="1" id="KW-1133">Transmembrane helix</keyword>
<organism evidence="2 3">
    <name type="scientific">Terricaulis silvestris</name>
    <dbReference type="NCBI Taxonomy" id="2686094"/>
    <lineage>
        <taxon>Bacteria</taxon>
        <taxon>Pseudomonadati</taxon>
        <taxon>Pseudomonadota</taxon>
        <taxon>Alphaproteobacteria</taxon>
        <taxon>Caulobacterales</taxon>
        <taxon>Caulobacteraceae</taxon>
        <taxon>Terricaulis</taxon>
    </lineage>
</organism>
<feature type="transmembrane region" description="Helical" evidence="1">
    <location>
        <begin position="568"/>
        <end position="585"/>
    </location>
</feature>
<reference evidence="3" key="1">
    <citation type="submission" date="2019-12" db="EMBL/GenBank/DDBJ databases">
        <title>Complete genome of Terracaulis silvestris 0127_4.</title>
        <authorList>
            <person name="Vieira S."/>
            <person name="Riedel T."/>
            <person name="Sproer C."/>
            <person name="Pascual J."/>
            <person name="Boedeker C."/>
            <person name="Overmann J."/>
        </authorList>
    </citation>
    <scope>NUCLEOTIDE SEQUENCE [LARGE SCALE GENOMIC DNA]</scope>
    <source>
        <strain evidence="3">0127_4</strain>
    </source>
</reference>
<dbReference type="AlphaFoldDB" id="A0A6I6MTK8"/>
<keyword evidence="1" id="KW-0812">Transmembrane</keyword>
<proteinExistence type="predicted"/>
<evidence type="ECO:0000313" key="3">
    <source>
        <dbReference type="Proteomes" id="UP000431269"/>
    </source>
</evidence>
<name>A0A6I6MTK8_9CAUL</name>
<dbReference type="RefSeq" id="WP_158765417.1">
    <property type="nucleotide sequence ID" value="NZ_CP047045.1"/>
</dbReference>
<evidence type="ECO:0008006" key="4">
    <source>
        <dbReference type="Google" id="ProtNLM"/>
    </source>
</evidence>
<dbReference type="KEGG" id="tsv:DSM104635_01302"/>
<feature type="transmembrane region" description="Helical" evidence="1">
    <location>
        <begin position="592"/>
        <end position="609"/>
    </location>
</feature>
<evidence type="ECO:0000256" key="1">
    <source>
        <dbReference type="SAM" id="Phobius"/>
    </source>
</evidence>
<gene>
    <name evidence="2" type="ORF">DSM104635_01302</name>
</gene>
<accession>A0A6I6MTK8</accession>
<evidence type="ECO:0000313" key="2">
    <source>
        <dbReference type="EMBL" id="QGZ94483.1"/>
    </source>
</evidence>
<dbReference type="EMBL" id="CP047045">
    <property type="protein sequence ID" value="QGZ94483.1"/>
    <property type="molecule type" value="Genomic_DNA"/>
</dbReference>